<evidence type="ECO:0000313" key="2">
    <source>
        <dbReference type="Proteomes" id="UP000644727"/>
    </source>
</evidence>
<organism evidence="1 2">
    <name type="scientific">Brachybacterium epidermidis</name>
    <dbReference type="NCBI Taxonomy" id="2781983"/>
    <lineage>
        <taxon>Bacteria</taxon>
        <taxon>Bacillati</taxon>
        <taxon>Actinomycetota</taxon>
        <taxon>Actinomycetes</taxon>
        <taxon>Micrococcales</taxon>
        <taxon>Dermabacteraceae</taxon>
        <taxon>Brachybacterium</taxon>
    </lineage>
</organism>
<dbReference type="EMBL" id="JADEYR010000008">
    <property type="protein sequence ID" value="MBE9404290.1"/>
    <property type="molecule type" value="Genomic_DNA"/>
</dbReference>
<dbReference type="RefSeq" id="WP_193866035.1">
    <property type="nucleotide sequence ID" value="NZ_JADEYR010000008.1"/>
</dbReference>
<keyword evidence="2" id="KW-1185">Reference proteome</keyword>
<name>A0ABR9W2W0_9MICO</name>
<evidence type="ECO:0000313" key="1">
    <source>
        <dbReference type="EMBL" id="MBE9404290.1"/>
    </source>
</evidence>
<proteinExistence type="predicted"/>
<protein>
    <submittedName>
        <fullName evidence="1">Uncharacterized protein</fullName>
    </submittedName>
</protein>
<reference evidence="1 2" key="1">
    <citation type="submission" date="2020-10" db="EMBL/GenBank/DDBJ databases">
        <title>Draft genome and description of Brachybacterium epidermidis sp nov.</title>
        <authorList>
            <person name="Boxberger M."/>
            <person name="La Scola B."/>
        </authorList>
    </citation>
    <scope>NUCLEOTIDE SEQUENCE [LARGE SCALE GENOMIC DNA]</scope>
    <source>
        <strain evidence="1 2">Marseille-Q2903</strain>
    </source>
</reference>
<sequence length="104" mass="11675">MARLDDVILRSAVTAVVARVLDALVTSSGVSTEDLRTRLPVLALIMCPDPAAHQLVWERCWRPLFRSIRKQKLLDELDQQLEDGEGLSRPHLWEDADAGPPHRA</sequence>
<comment type="caution">
    <text evidence="1">The sequence shown here is derived from an EMBL/GenBank/DDBJ whole genome shotgun (WGS) entry which is preliminary data.</text>
</comment>
<dbReference type="Proteomes" id="UP000644727">
    <property type="component" value="Unassembled WGS sequence"/>
</dbReference>
<gene>
    <name evidence="1" type="ORF">IOE58_08870</name>
</gene>
<accession>A0ABR9W2W0</accession>